<reference evidence="3 4" key="1">
    <citation type="submission" date="2020-08" db="EMBL/GenBank/DDBJ databases">
        <title>Sequencing the genomes of 1000 actinobacteria strains.</title>
        <authorList>
            <person name="Klenk H.-P."/>
        </authorList>
    </citation>
    <scope>NUCLEOTIDE SEQUENCE [LARGE SCALE GENOMIC DNA]</scope>
    <source>
        <strain evidence="3 4">DSM 43149</strain>
    </source>
</reference>
<keyword evidence="2" id="KW-0812">Transmembrane</keyword>
<gene>
    <name evidence="3" type="ORF">BJ971_000939</name>
</gene>
<feature type="transmembrane region" description="Helical" evidence="2">
    <location>
        <begin position="175"/>
        <end position="199"/>
    </location>
</feature>
<dbReference type="Proteomes" id="UP000578112">
    <property type="component" value="Unassembled WGS sequence"/>
</dbReference>
<comment type="caution">
    <text evidence="3">The sequence shown here is derived from an EMBL/GenBank/DDBJ whole genome shotgun (WGS) entry which is preliminary data.</text>
</comment>
<evidence type="ECO:0000313" key="3">
    <source>
        <dbReference type="EMBL" id="MBB4760383.1"/>
    </source>
</evidence>
<name>A0A7W7HTF4_9ACTN</name>
<evidence type="ECO:0000256" key="2">
    <source>
        <dbReference type="SAM" id="Phobius"/>
    </source>
</evidence>
<dbReference type="RefSeq" id="WP_184990125.1">
    <property type="nucleotide sequence ID" value="NZ_BOMK01000038.1"/>
</dbReference>
<accession>A0A7W7HTF4</accession>
<sequence length="230" mass="23812">MEGHRRYAEEPEPSWYTGQRPPDAAEANPYDSGVYERPSSAYRLPEQRPGYGTADPATTSGSHALSSSDTGSIRLPVRGPEYPAVRPSGATEPPPATMYGSGAVPDSPPAAAYNEPTSMVPMTGGPGRPAPAESVYGSRRPVSALVLAVIVAVLSVPAVMLLMRATFVDEPTARGVVPAVLLTLGLPLTGIGLYALAGGRTAGRDAWLRPPIAYLPVGLILLLAAGLSVA</sequence>
<feature type="region of interest" description="Disordered" evidence="1">
    <location>
        <begin position="1"/>
        <end position="79"/>
    </location>
</feature>
<feature type="transmembrane region" description="Helical" evidence="2">
    <location>
        <begin position="144"/>
        <end position="163"/>
    </location>
</feature>
<dbReference type="AlphaFoldDB" id="A0A7W7HTF4"/>
<protein>
    <submittedName>
        <fullName evidence="3">Uncharacterized protein</fullName>
    </submittedName>
</protein>
<keyword evidence="2" id="KW-0472">Membrane</keyword>
<proteinExistence type="predicted"/>
<feature type="compositionally biased region" description="Polar residues" evidence="1">
    <location>
        <begin position="56"/>
        <end position="71"/>
    </location>
</feature>
<feature type="transmembrane region" description="Helical" evidence="2">
    <location>
        <begin position="211"/>
        <end position="229"/>
    </location>
</feature>
<dbReference type="EMBL" id="JACHNH010000001">
    <property type="protein sequence ID" value="MBB4760383.1"/>
    <property type="molecule type" value="Genomic_DNA"/>
</dbReference>
<keyword evidence="4" id="KW-1185">Reference proteome</keyword>
<organism evidence="3 4">
    <name type="scientific">Actinoplanes digitatis</name>
    <dbReference type="NCBI Taxonomy" id="1868"/>
    <lineage>
        <taxon>Bacteria</taxon>
        <taxon>Bacillati</taxon>
        <taxon>Actinomycetota</taxon>
        <taxon>Actinomycetes</taxon>
        <taxon>Micromonosporales</taxon>
        <taxon>Micromonosporaceae</taxon>
        <taxon>Actinoplanes</taxon>
    </lineage>
</organism>
<evidence type="ECO:0000313" key="4">
    <source>
        <dbReference type="Proteomes" id="UP000578112"/>
    </source>
</evidence>
<evidence type="ECO:0000256" key="1">
    <source>
        <dbReference type="SAM" id="MobiDB-lite"/>
    </source>
</evidence>
<keyword evidence="2" id="KW-1133">Transmembrane helix</keyword>